<protein>
    <submittedName>
        <fullName evidence="1">Uncharacterized protein</fullName>
    </submittedName>
</protein>
<dbReference type="EMBL" id="JARIHO010000084">
    <property type="protein sequence ID" value="KAJ7308660.1"/>
    <property type="molecule type" value="Genomic_DNA"/>
</dbReference>
<dbReference type="Proteomes" id="UP001218218">
    <property type="component" value="Unassembled WGS sequence"/>
</dbReference>
<name>A0AAD6Z5W7_9AGAR</name>
<keyword evidence="2" id="KW-1185">Reference proteome</keyword>
<reference evidence="1" key="1">
    <citation type="submission" date="2023-03" db="EMBL/GenBank/DDBJ databases">
        <title>Massive genome expansion in bonnet fungi (Mycena s.s.) driven by repeated elements and novel gene families across ecological guilds.</title>
        <authorList>
            <consortium name="Lawrence Berkeley National Laboratory"/>
            <person name="Harder C.B."/>
            <person name="Miyauchi S."/>
            <person name="Viragh M."/>
            <person name="Kuo A."/>
            <person name="Thoen E."/>
            <person name="Andreopoulos B."/>
            <person name="Lu D."/>
            <person name="Skrede I."/>
            <person name="Drula E."/>
            <person name="Henrissat B."/>
            <person name="Morin E."/>
            <person name="Kohler A."/>
            <person name="Barry K."/>
            <person name="LaButti K."/>
            <person name="Morin E."/>
            <person name="Salamov A."/>
            <person name="Lipzen A."/>
            <person name="Mereny Z."/>
            <person name="Hegedus B."/>
            <person name="Baldrian P."/>
            <person name="Stursova M."/>
            <person name="Weitz H."/>
            <person name="Taylor A."/>
            <person name="Grigoriev I.V."/>
            <person name="Nagy L.G."/>
            <person name="Martin F."/>
            <person name="Kauserud H."/>
        </authorList>
    </citation>
    <scope>NUCLEOTIDE SEQUENCE</scope>
    <source>
        <strain evidence="1">CBHHK002</strain>
    </source>
</reference>
<proteinExistence type="predicted"/>
<dbReference type="AlphaFoldDB" id="A0AAD6Z5W7"/>
<sequence>MHIVADASTGHGRNGFYFGASGKHSLYDVGRAVGAVLVALEKGESGSPEPTPFTQAELDKYFGVNNVYVASMHEDPV</sequence>
<comment type="caution">
    <text evidence="1">The sequence shown here is derived from an EMBL/GenBank/DDBJ whole genome shotgun (WGS) entry which is preliminary data.</text>
</comment>
<accession>A0AAD6Z5W7</accession>
<gene>
    <name evidence="1" type="ORF">DFH08DRAFT_975006</name>
</gene>
<evidence type="ECO:0000313" key="2">
    <source>
        <dbReference type="Proteomes" id="UP001218218"/>
    </source>
</evidence>
<organism evidence="1 2">
    <name type="scientific">Mycena albidolilacea</name>
    <dbReference type="NCBI Taxonomy" id="1033008"/>
    <lineage>
        <taxon>Eukaryota</taxon>
        <taxon>Fungi</taxon>
        <taxon>Dikarya</taxon>
        <taxon>Basidiomycota</taxon>
        <taxon>Agaricomycotina</taxon>
        <taxon>Agaricomycetes</taxon>
        <taxon>Agaricomycetidae</taxon>
        <taxon>Agaricales</taxon>
        <taxon>Marasmiineae</taxon>
        <taxon>Mycenaceae</taxon>
        <taxon>Mycena</taxon>
    </lineage>
</organism>
<evidence type="ECO:0000313" key="1">
    <source>
        <dbReference type="EMBL" id="KAJ7308660.1"/>
    </source>
</evidence>